<evidence type="ECO:0000256" key="6">
    <source>
        <dbReference type="ARBA" id="ARBA00022500"/>
    </source>
</evidence>
<keyword evidence="9" id="KW-0472">Membrane</keyword>
<dbReference type="Pfam" id="PF02050">
    <property type="entry name" value="FliJ"/>
    <property type="match status" value="1"/>
</dbReference>
<keyword evidence="11" id="KW-0969">Cilium</keyword>
<dbReference type="RefSeq" id="WP_098453638.1">
    <property type="nucleotide sequence ID" value="NZ_PDJG01000001.1"/>
</dbReference>
<gene>
    <name evidence="11" type="ORF">ATL42_0054</name>
</gene>
<dbReference type="GO" id="GO:0044781">
    <property type="term" value="P:bacterial-type flagellum organization"/>
    <property type="evidence" value="ECO:0007669"/>
    <property type="project" value="UniProtKB-KW"/>
</dbReference>
<keyword evidence="4" id="KW-0813">Transport</keyword>
<keyword evidence="10" id="KW-1006">Bacterial flagellum protein export</keyword>
<sequence>MSAFRLAGLMRFRKLQEDQAAADLASANASRRRAEARRAQATRELTIHEFQTDLGVAVFHASVASRAALRSFATETSVAVEVAATEVQQRELAWTDARKRSVPLEKLAERHIERENVEDLRVEQLALDEIAGRAPSSRIDGDDA</sequence>
<evidence type="ECO:0000256" key="7">
    <source>
        <dbReference type="ARBA" id="ARBA00022795"/>
    </source>
</evidence>
<dbReference type="Proteomes" id="UP000225548">
    <property type="component" value="Unassembled WGS sequence"/>
</dbReference>
<keyword evidence="6" id="KW-0145">Chemotaxis</keyword>
<evidence type="ECO:0000256" key="10">
    <source>
        <dbReference type="ARBA" id="ARBA00023225"/>
    </source>
</evidence>
<accession>A0A2A9E1J1</accession>
<dbReference type="AlphaFoldDB" id="A0A2A9E1J1"/>
<dbReference type="GO" id="GO:0015031">
    <property type="term" value="P:protein transport"/>
    <property type="evidence" value="ECO:0007669"/>
    <property type="project" value="UniProtKB-KW"/>
</dbReference>
<evidence type="ECO:0000256" key="2">
    <source>
        <dbReference type="ARBA" id="ARBA00010004"/>
    </source>
</evidence>
<reference evidence="11 12" key="1">
    <citation type="submission" date="2017-10" db="EMBL/GenBank/DDBJ databases">
        <title>Sequencing the genomes of 1000 actinobacteria strains.</title>
        <authorList>
            <person name="Klenk H.-P."/>
        </authorList>
    </citation>
    <scope>NUCLEOTIDE SEQUENCE [LARGE SCALE GENOMIC DNA]</scope>
    <source>
        <strain evidence="11 12">DSM 18966</strain>
    </source>
</reference>
<evidence type="ECO:0000313" key="11">
    <source>
        <dbReference type="EMBL" id="PFG32235.1"/>
    </source>
</evidence>
<dbReference type="InterPro" id="IPR012823">
    <property type="entry name" value="Flagell_FliJ"/>
</dbReference>
<dbReference type="Gene3D" id="1.10.287.1700">
    <property type="match status" value="1"/>
</dbReference>
<evidence type="ECO:0000256" key="8">
    <source>
        <dbReference type="ARBA" id="ARBA00022927"/>
    </source>
</evidence>
<evidence type="ECO:0000256" key="4">
    <source>
        <dbReference type="ARBA" id="ARBA00022448"/>
    </source>
</evidence>
<organism evidence="11 12">
    <name type="scientific">Sanguibacter antarcticus</name>
    <dbReference type="NCBI Taxonomy" id="372484"/>
    <lineage>
        <taxon>Bacteria</taxon>
        <taxon>Bacillati</taxon>
        <taxon>Actinomycetota</taxon>
        <taxon>Actinomycetes</taxon>
        <taxon>Micrococcales</taxon>
        <taxon>Sanguibacteraceae</taxon>
        <taxon>Sanguibacter</taxon>
    </lineage>
</organism>
<evidence type="ECO:0000256" key="5">
    <source>
        <dbReference type="ARBA" id="ARBA00022475"/>
    </source>
</evidence>
<dbReference type="GO" id="GO:0071973">
    <property type="term" value="P:bacterial-type flagellum-dependent cell motility"/>
    <property type="evidence" value="ECO:0007669"/>
    <property type="project" value="InterPro"/>
</dbReference>
<evidence type="ECO:0000256" key="9">
    <source>
        <dbReference type="ARBA" id="ARBA00023136"/>
    </source>
</evidence>
<protein>
    <recommendedName>
        <fullName evidence="3">Flagellar FliJ protein</fullName>
    </recommendedName>
</protein>
<evidence type="ECO:0000256" key="3">
    <source>
        <dbReference type="ARBA" id="ARBA00020392"/>
    </source>
</evidence>
<dbReference type="OrthoDB" id="4828786at2"/>
<keyword evidence="5" id="KW-1003">Cell membrane</keyword>
<comment type="caution">
    <text evidence="11">The sequence shown here is derived from an EMBL/GenBank/DDBJ whole genome shotgun (WGS) entry which is preliminary data.</text>
</comment>
<keyword evidence="11" id="KW-0966">Cell projection</keyword>
<dbReference type="GO" id="GO:0009288">
    <property type="term" value="C:bacterial-type flagellum"/>
    <property type="evidence" value="ECO:0007669"/>
    <property type="project" value="InterPro"/>
</dbReference>
<dbReference type="GO" id="GO:0006935">
    <property type="term" value="P:chemotaxis"/>
    <property type="evidence" value="ECO:0007669"/>
    <property type="project" value="UniProtKB-KW"/>
</dbReference>
<evidence type="ECO:0000256" key="1">
    <source>
        <dbReference type="ARBA" id="ARBA00004413"/>
    </source>
</evidence>
<name>A0A2A9E1J1_9MICO</name>
<keyword evidence="7" id="KW-1005">Bacterial flagellum biogenesis</keyword>
<keyword evidence="8" id="KW-0653">Protein transport</keyword>
<dbReference type="GO" id="GO:0005886">
    <property type="term" value="C:plasma membrane"/>
    <property type="evidence" value="ECO:0007669"/>
    <property type="project" value="UniProtKB-SubCell"/>
</dbReference>
<evidence type="ECO:0000313" key="12">
    <source>
        <dbReference type="Proteomes" id="UP000225548"/>
    </source>
</evidence>
<keyword evidence="11" id="KW-0282">Flagellum</keyword>
<dbReference type="InterPro" id="IPR053716">
    <property type="entry name" value="Flag_assembly_chemotaxis_eff"/>
</dbReference>
<comment type="subcellular location">
    <subcellularLocation>
        <location evidence="1">Cell membrane</location>
        <topology evidence="1">Peripheral membrane protein</topology>
        <orientation evidence="1">Cytoplasmic side</orientation>
    </subcellularLocation>
</comment>
<proteinExistence type="inferred from homology"/>
<comment type="similarity">
    <text evidence="2">Belongs to the FliJ family.</text>
</comment>
<dbReference type="EMBL" id="PDJG01000001">
    <property type="protein sequence ID" value="PFG32235.1"/>
    <property type="molecule type" value="Genomic_DNA"/>
</dbReference>
<keyword evidence="12" id="KW-1185">Reference proteome</keyword>